<dbReference type="InterPro" id="IPR011008">
    <property type="entry name" value="Dimeric_a/b-barrel"/>
</dbReference>
<protein>
    <submittedName>
        <fullName evidence="3">NIPSNAP family protein</fullName>
    </submittedName>
</protein>
<accession>A0AAU7Q6R3</accession>
<reference evidence="3" key="1">
    <citation type="submission" date="2024-06" db="EMBL/GenBank/DDBJ databases">
        <authorList>
            <person name="Coelho C."/>
            <person name="Bento M."/>
            <person name="Garcia E."/>
            <person name="Camelo A."/>
            <person name="Brandao I."/>
            <person name="Espirito Santo C."/>
            <person name="Trovao J."/>
            <person name="Verissimo A."/>
            <person name="Costa J."/>
            <person name="Tiago I."/>
        </authorList>
    </citation>
    <scope>NUCLEOTIDE SEQUENCE</scope>
    <source>
        <strain evidence="3">KWT182</strain>
    </source>
</reference>
<name>A0AAU7Q6R3_9GAMM</name>
<dbReference type="PANTHER" id="PTHR21017:SF17">
    <property type="entry name" value="PROTEIN NIPSNAP"/>
    <property type="match status" value="1"/>
</dbReference>
<evidence type="ECO:0000259" key="2">
    <source>
        <dbReference type="Pfam" id="PF07978"/>
    </source>
</evidence>
<sequence>MIYELCRISATALNLNQTADRCVQSARENSGEIQLLGAWRTEIGELFQIILLRAYPDLKRHAAARERALTGPCEFAADEEDITVSRESFRKFPFLPDAAPVKNGKFFELRTYFLKPGGIRPTIAAWEKALKPAHEYTSHLIINMYALDGLPRIVHLWSFESLEERTRLREKYYSLKLWPPRGGPEQIAHAANCILLPLAPG</sequence>
<dbReference type="Gene3D" id="3.30.70.100">
    <property type="match status" value="2"/>
</dbReference>
<gene>
    <name evidence="3" type="ORF">ABK905_20255</name>
</gene>
<dbReference type="EMBL" id="CP157947">
    <property type="protein sequence ID" value="XBS68870.1"/>
    <property type="molecule type" value="Genomic_DNA"/>
</dbReference>
<dbReference type="AlphaFoldDB" id="A0AAU7Q6R3"/>
<dbReference type="Pfam" id="PF07978">
    <property type="entry name" value="NIPSNAP"/>
    <property type="match status" value="2"/>
</dbReference>
<proteinExistence type="inferred from homology"/>
<dbReference type="PANTHER" id="PTHR21017">
    <property type="entry name" value="NIPSNAP-RELATED"/>
    <property type="match status" value="1"/>
</dbReference>
<feature type="domain" description="NIPSNAP" evidence="2">
    <location>
        <begin position="26"/>
        <end position="72"/>
    </location>
</feature>
<comment type="similarity">
    <text evidence="1">Belongs to the NipSnap family.</text>
</comment>
<organism evidence="3">
    <name type="scientific">Acerihabitans sp. KWT182</name>
    <dbReference type="NCBI Taxonomy" id="3157919"/>
    <lineage>
        <taxon>Bacteria</taxon>
        <taxon>Pseudomonadati</taxon>
        <taxon>Pseudomonadota</taxon>
        <taxon>Gammaproteobacteria</taxon>
        <taxon>Enterobacterales</taxon>
        <taxon>Pectobacteriaceae</taxon>
        <taxon>Acerihabitans</taxon>
    </lineage>
</organism>
<dbReference type="InterPro" id="IPR012577">
    <property type="entry name" value="NIPSNAP"/>
</dbReference>
<feature type="domain" description="NIPSNAP" evidence="2">
    <location>
        <begin position="107"/>
        <end position="198"/>
    </location>
</feature>
<dbReference type="InterPro" id="IPR051557">
    <property type="entry name" value="NipSnap_domain"/>
</dbReference>
<evidence type="ECO:0000256" key="1">
    <source>
        <dbReference type="ARBA" id="ARBA00005291"/>
    </source>
</evidence>
<dbReference type="SUPFAM" id="SSF54909">
    <property type="entry name" value="Dimeric alpha+beta barrel"/>
    <property type="match status" value="2"/>
</dbReference>
<evidence type="ECO:0000313" key="3">
    <source>
        <dbReference type="EMBL" id="XBS68870.1"/>
    </source>
</evidence>